<gene>
    <name evidence="2" type="ORF">A3K90_03485</name>
</gene>
<accession>A0A165LCX3</accession>
<dbReference type="Pfam" id="PF00111">
    <property type="entry name" value="Fer2"/>
    <property type="match status" value="1"/>
</dbReference>
<dbReference type="InterPro" id="IPR012675">
    <property type="entry name" value="Beta-grasp_dom_sf"/>
</dbReference>
<dbReference type="Proteomes" id="UP000076481">
    <property type="component" value="Unassembled WGS sequence"/>
</dbReference>
<reference evidence="2 3" key="1">
    <citation type="submission" date="2016-03" db="EMBL/GenBank/DDBJ databases">
        <title>Speciation and ecological success in dimly lit waters: horizontal gene transfer in a green sulfur bacteria bloom unveiled by metagenomic assembly.</title>
        <authorList>
            <person name="Llorens-Mares T."/>
            <person name="Liu Z."/>
            <person name="Allen L.Z."/>
            <person name="Rusch D.B."/>
            <person name="Craig M.T."/>
            <person name="Dupont C.L."/>
            <person name="Bryant D.A."/>
            <person name="Casamayor E.O."/>
        </authorList>
    </citation>
    <scope>NUCLEOTIDE SEQUENCE [LARGE SCALE GENOMIC DNA]</scope>
    <source>
        <strain evidence="2">CIII</strain>
    </source>
</reference>
<dbReference type="InterPro" id="IPR036010">
    <property type="entry name" value="2Fe-2S_ferredoxin-like_sf"/>
</dbReference>
<name>A0A165LCX3_PELLU</name>
<sequence>MKIIINDREHDAETGERLIDVARSGHAHIGYFCGGNAICQTCYVKVLEGAELLSAPGEPEKAMLSERLLAEGNRMACLATIEKPGTIRVLSAVEEVKRMAETDPLQLPAYSAKMGWEALVAFPSTIAMQFERTREGHLDAPGILRDMAGALLGAFELALALLFGSKAGKEPAGDCCNADKAEGCSCSSTNGHGVRRAA</sequence>
<organism evidence="2 3">
    <name type="scientific">Pelodictyon luteolum</name>
    <dbReference type="NCBI Taxonomy" id="1100"/>
    <lineage>
        <taxon>Bacteria</taxon>
        <taxon>Pseudomonadati</taxon>
        <taxon>Chlorobiota</taxon>
        <taxon>Chlorobiia</taxon>
        <taxon>Chlorobiales</taxon>
        <taxon>Chlorobiaceae</taxon>
        <taxon>Chlorobium/Pelodictyon group</taxon>
        <taxon>Pelodictyon</taxon>
    </lineage>
</organism>
<dbReference type="EMBL" id="LVWG01000033">
    <property type="protein sequence ID" value="KZK73867.1"/>
    <property type="molecule type" value="Genomic_DNA"/>
</dbReference>
<dbReference type="RefSeq" id="WP_303682055.1">
    <property type="nucleotide sequence ID" value="NZ_LVWG01000033.1"/>
</dbReference>
<dbReference type="SUPFAM" id="SSF54292">
    <property type="entry name" value="2Fe-2S ferredoxin-like"/>
    <property type="match status" value="1"/>
</dbReference>
<comment type="caution">
    <text evidence="2">The sequence shown here is derived from an EMBL/GenBank/DDBJ whole genome shotgun (WGS) entry which is preliminary data.</text>
</comment>
<evidence type="ECO:0000313" key="3">
    <source>
        <dbReference type="Proteomes" id="UP000076481"/>
    </source>
</evidence>
<evidence type="ECO:0000313" key="2">
    <source>
        <dbReference type="EMBL" id="KZK73867.1"/>
    </source>
</evidence>
<dbReference type="InterPro" id="IPR001041">
    <property type="entry name" value="2Fe-2S_ferredoxin-type"/>
</dbReference>
<proteinExistence type="predicted"/>
<protein>
    <submittedName>
        <fullName evidence="2">Ferredoxin</fullName>
    </submittedName>
</protein>
<dbReference type="AlphaFoldDB" id="A0A165LCX3"/>
<feature type="domain" description="2Fe-2S ferredoxin-type" evidence="1">
    <location>
        <begin position="1"/>
        <end position="93"/>
    </location>
</feature>
<evidence type="ECO:0000259" key="1">
    <source>
        <dbReference type="PROSITE" id="PS51085"/>
    </source>
</evidence>
<dbReference type="Gene3D" id="3.10.20.30">
    <property type="match status" value="1"/>
</dbReference>
<dbReference type="GO" id="GO:0051536">
    <property type="term" value="F:iron-sulfur cluster binding"/>
    <property type="evidence" value="ECO:0007669"/>
    <property type="project" value="InterPro"/>
</dbReference>
<dbReference type="PROSITE" id="PS51085">
    <property type="entry name" value="2FE2S_FER_2"/>
    <property type="match status" value="1"/>
</dbReference>